<dbReference type="InterPro" id="IPR055399">
    <property type="entry name" value="CC_BshC"/>
</dbReference>
<keyword evidence="6" id="KW-1185">Reference proteome</keyword>
<dbReference type="STRING" id="1121429.SAMN02745133_01658"/>
<evidence type="ECO:0000313" key="6">
    <source>
        <dbReference type="Proteomes" id="UP000184148"/>
    </source>
</evidence>
<dbReference type="HAMAP" id="MF_01867">
    <property type="entry name" value="BshC"/>
    <property type="match status" value="1"/>
</dbReference>
<sequence length="540" mass="61583">MRIQELNGFYSQPLAKAYLSDFSEVSRFFTYDPRQIDGFAVRLKHLSAKKKGQLKFLAETLKHDNLQLGCGDQTLHNIGLLEKGLGVAVVTGQQPGILTGPLYTVYKAMGAIKLARELAAKLNYPVVPVFWIGADDHDFAEINHIFVPTAEGPQKITLTEKPAGRFSLGHVSVPQEVPLFLQQLEKLTPPIGWQQEGLVLLRETARQSANLAQWFGRLMTFLFKDDGLILMNPVLPPLRRLSAGLFYRAVKTAPEVDHLLQRTCQEVAAAGFSPQVQSEEDKLHLFIYIKGQRTALYLKKGQFTDREGVNTWEKEQLAQLSLSNPELFSPDVVLRPVVQEELLPVLAYVAGPGEISYFALLKNIFRHFGQEMPIVYPRPNITLVEPLVEKLLTKYQVPLQLLPVGLEGFIDAYVKRTDEVGIEEIFNDFRFVLREKQTNLVKEVASIDPELKGLGKENLRRLLRVVNSFEDKVKQRHRKNNEVAIRQLNKVNAMLHPLGQWQERVYNIFPYLMKYGPDLLKEIYHAIGLFDWKQKILFFD</sequence>
<evidence type="ECO:0000256" key="2">
    <source>
        <dbReference type="HAMAP-Rule" id="MF_01867"/>
    </source>
</evidence>
<dbReference type="NCBIfam" id="TIGR03998">
    <property type="entry name" value="thiol_BshC"/>
    <property type="match status" value="1"/>
</dbReference>
<comment type="similarity">
    <text evidence="2">Belongs to the BshC family.</text>
</comment>
<feature type="domain" description="Bacillithiol biosynthesis BshC N-terminal Rossmann-like" evidence="3">
    <location>
        <begin position="1"/>
        <end position="378"/>
    </location>
</feature>
<evidence type="ECO:0000259" key="4">
    <source>
        <dbReference type="Pfam" id="PF24850"/>
    </source>
</evidence>
<reference evidence="6" key="1">
    <citation type="submission" date="2016-11" db="EMBL/GenBank/DDBJ databases">
        <authorList>
            <person name="Varghese N."/>
            <person name="Submissions S."/>
        </authorList>
    </citation>
    <scope>NUCLEOTIDE SEQUENCE [LARGE SCALE GENOMIC DNA]</scope>
    <source>
        <strain evidence="6">DSM 12395</strain>
    </source>
</reference>
<comment type="function">
    <text evidence="2">Involved in bacillithiol (BSH) biosynthesis. May catalyze the last step of the pathway, the addition of cysteine to glucosamine malate (GlcN-Mal) to generate BSH.</text>
</comment>
<name>A0A1M4YAA8_9FIRM</name>
<dbReference type="InterPro" id="IPR011199">
    <property type="entry name" value="Bacillithiol_biosynth_BshC"/>
</dbReference>
<proteinExistence type="inferred from homology"/>
<dbReference type="InterPro" id="IPR055398">
    <property type="entry name" value="Rossmann-like_BshC"/>
</dbReference>
<evidence type="ECO:0000256" key="1">
    <source>
        <dbReference type="ARBA" id="ARBA00022598"/>
    </source>
</evidence>
<organism evidence="5 6">
    <name type="scientific">Desulforamulus putei DSM 12395</name>
    <dbReference type="NCBI Taxonomy" id="1121429"/>
    <lineage>
        <taxon>Bacteria</taxon>
        <taxon>Bacillati</taxon>
        <taxon>Bacillota</taxon>
        <taxon>Clostridia</taxon>
        <taxon>Eubacteriales</taxon>
        <taxon>Peptococcaceae</taxon>
        <taxon>Desulforamulus</taxon>
    </lineage>
</organism>
<dbReference type="PIRSF" id="PIRSF012535">
    <property type="entry name" value="UCP012535"/>
    <property type="match status" value="1"/>
</dbReference>
<accession>A0A1M4YAA8</accession>
<gene>
    <name evidence="2" type="primary">bshC</name>
    <name evidence="5" type="ORF">SAMN02745133_01658</name>
</gene>
<dbReference type="EMBL" id="FQUY01000010">
    <property type="protein sequence ID" value="SHF02721.1"/>
    <property type="molecule type" value="Genomic_DNA"/>
</dbReference>
<protein>
    <recommendedName>
        <fullName evidence="2">Putative cysteine ligase BshC</fullName>
        <ecNumber evidence="2">6.-.-.-</ecNumber>
    </recommendedName>
</protein>
<dbReference type="EC" id="6.-.-.-" evidence="2"/>
<dbReference type="OrthoDB" id="9765151at2"/>
<dbReference type="Proteomes" id="UP000184148">
    <property type="component" value="Unassembled WGS sequence"/>
</dbReference>
<dbReference type="GO" id="GO:0016874">
    <property type="term" value="F:ligase activity"/>
    <property type="evidence" value="ECO:0007669"/>
    <property type="project" value="UniProtKB-UniRule"/>
</dbReference>
<dbReference type="RefSeq" id="WP_073238516.1">
    <property type="nucleotide sequence ID" value="NZ_FQUY01000010.1"/>
</dbReference>
<dbReference type="AlphaFoldDB" id="A0A1M4YAA8"/>
<evidence type="ECO:0000313" key="5">
    <source>
        <dbReference type="EMBL" id="SHF02721.1"/>
    </source>
</evidence>
<evidence type="ECO:0000259" key="3">
    <source>
        <dbReference type="Pfam" id="PF10079"/>
    </source>
</evidence>
<feature type="domain" description="Bacillithiol biosynthesis BshC C-terminal coiled-coil" evidence="4">
    <location>
        <begin position="381"/>
        <end position="538"/>
    </location>
</feature>
<keyword evidence="1 2" id="KW-0436">Ligase</keyword>
<dbReference type="Pfam" id="PF24850">
    <property type="entry name" value="CC_BshC"/>
    <property type="match status" value="1"/>
</dbReference>
<dbReference type="Pfam" id="PF10079">
    <property type="entry name" value="Rossmann-like_BshC"/>
    <property type="match status" value="1"/>
</dbReference>